<keyword evidence="2" id="KW-0238">DNA-binding</keyword>
<dbReference type="InterPro" id="IPR011711">
    <property type="entry name" value="GntR_C"/>
</dbReference>
<feature type="domain" description="HTH gntR-type" evidence="4">
    <location>
        <begin position="1"/>
        <end position="68"/>
    </location>
</feature>
<accession>A0A411YYJ3</accession>
<keyword evidence="6" id="KW-1185">Reference proteome</keyword>
<dbReference type="AlphaFoldDB" id="A0A411YYJ3"/>
<dbReference type="SUPFAM" id="SSF46785">
    <property type="entry name" value="Winged helix' DNA-binding domain"/>
    <property type="match status" value="1"/>
</dbReference>
<sequence length="219" mass="24456">MTLSEKAYLAIRRDIIQGKLAAGQPLRMADLSERYAMGFSPLREALSRLQVERLVVAEALRGFKVAPLSVQEMQDAIDTRILVESDALRLSIQHGDDDWSAAIVAALYALNLQVERSIVNVWDIEARHYAFHRALLAACQSPWRLEFFERLYATTERYRIPILIAAGTPSPSRRDIQAEHSAIADAVLAHDAETAVRLLAEHYTRTAMTISARMATVAA</sequence>
<comment type="caution">
    <text evidence="5">The sequence shown here is derived from an EMBL/GenBank/DDBJ whole genome shotgun (WGS) entry which is preliminary data.</text>
</comment>
<reference evidence="5 6" key="1">
    <citation type="submission" date="2018-08" db="EMBL/GenBank/DDBJ databases">
        <title>Flavobacterium tibetense sp. nov., isolated from a wetland YonghuCo on Tibetan Plateau.</title>
        <authorList>
            <person name="Phurbu D."/>
            <person name="Lu H."/>
            <person name="Xing P."/>
        </authorList>
    </citation>
    <scope>NUCLEOTIDE SEQUENCE [LARGE SCALE GENOMIC DNA]</scope>
    <source>
        <strain evidence="5 6">DJC</strain>
    </source>
</reference>
<dbReference type="InterPro" id="IPR036388">
    <property type="entry name" value="WH-like_DNA-bd_sf"/>
</dbReference>
<name>A0A411YYJ3_9RHOB</name>
<dbReference type="PANTHER" id="PTHR43537">
    <property type="entry name" value="TRANSCRIPTIONAL REGULATOR, GNTR FAMILY"/>
    <property type="match status" value="1"/>
</dbReference>
<evidence type="ECO:0000256" key="2">
    <source>
        <dbReference type="ARBA" id="ARBA00023125"/>
    </source>
</evidence>
<dbReference type="PANTHER" id="PTHR43537:SF20">
    <property type="entry name" value="HTH-TYPE TRANSCRIPTIONAL REPRESSOR GLAR"/>
    <property type="match status" value="1"/>
</dbReference>
<dbReference type="OrthoDB" id="8638122at2"/>
<evidence type="ECO:0000313" key="5">
    <source>
        <dbReference type="EMBL" id="RGP35926.1"/>
    </source>
</evidence>
<dbReference type="GO" id="GO:0003700">
    <property type="term" value="F:DNA-binding transcription factor activity"/>
    <property type="evidence" value="ECO:0007669"/>
    <property type="project" value="InterPro"/>
</dbReference>
<organism evidence="5 6">
    <name type="scientific">Pseudotabrizicola alkalilacus</name>
    <dbReference type="NCBI Taxonomy" id="2305252"/>
    <lineage>
        <taxon>Bacteria</taxon>
        <taxon>Pseudomonadati</taxon>
        <taxon>Pseudomonadota</taxon>
        <taxon>Alphaproteobacteria</taxon>
        <taxon>Rhodobacterales</taxon>
        <taxon>Paracoccaceae</taxon>
        <taxon>Pseudotabrizicola</taxon>
    </lineage>
</organism>
<keyword evidence="3" id="KW-0804">Transcription</keyword>
<gene>
    <name evidence="5" type="ORF">D1012_17860</name>
</gene>
<dbReference type="Pfam" id="PF00392">
    <property type="entry name" value="GntR"/>
    <property type="match status" value="1"/>
</dbReference>
<protein>
    <submittedName>
        <fullName evidence="5">FCD domain-containing protein</fullName>
    </submittedName>
</protein>
<dbReference type="SMART" id="SM00895">
    <property type="entry name" value="FCD"/>
    <property type="match status" value="1"/>
</dbReference>
<dbReference type="Gene3D" id="1.10.10.10">
    <property type="entry name" value="Winged helix-like DNA-binding domain superfamily/Winged helix DNA-binding domain"/>
    <property type="match status" value="1"/>
</dbReference>
<dbReference type="InterPro" id="IPR000524">
    <property type="entry name" value="Tscrpt_reg_HTH_GntR"/>
</dbReference>
<dbReference type="GO" id="GO:0003677">
    <property type="term" value="F:DNA binding"/>
    <property type="evidence" value="ECO:0007669"/>
    <property type="project" value="UniProtKB-KW"/>
</dbReference>
<dbReference type="SUPFAM" id="SSF48008">
    <property type="entry name" value="GntR ligand-binding domain-like"/>
    <property type="match status" value="1"/>
</dbReference>
<proteinExistence type="predicted"/>
<dbReference type="RefSeq" id="WP_118155458.1">
    <property type="nucleotide sequence ID" value="NZ_QWEY01000011.1"/>
</dbReference>
<keyword evidence="1" id="KW-0805">Transcription regulation</keyword>
<dbReference type="EMBL" id="QWEY01000011">
    <property type="protein sequence ID" value="RGP35926.1"/>
    <property type="molecule type" value="Genomic_DNA"/>
</dbReference>
<dbReference type="InterPro" id="IPR008920">
    <property type="entry name" value="TF_FadR/GntR_C"/>
</dbReference>
<dbReference type="Proteomes" id="UP000284547">
    <property type="component" value="Unassembled WGS sequence"/>
</dbReference>
<dbReference type="PROSITE" id="PS50949">
    <property type="entry name" value="HTH_GNTR"/>
    <property type="match status" value="1"/>
</dbReference>
<evidence type="ECO:0000259" key="4">
    <source>
        <dbReference type="PROSITE" id="PS50949"/>
    </source>
</evidence>
<dbReference type="InterPro" id="IPR036390">
    <property type="entry name" value="WH_DNA-bd_sf"/>
</dbReference>
<dbReference type="Gene3D" id="1.20.120.530">
    <property type="entry name" value="GntR ligand-binding domain-like"/>
    <property type="match status" value="1"/>
</dbReference>
<evidence type="ECO:0000313" key="6">
    <source>
        <dbReference type="Proteomes" id="UP000284547"/>
    </source>
</evidence>
<dbReference type="SMART" id="SM00345">
    <property type="entry name" value="HTH_GNTR"/>
    <property type="match status" value="1"/>
</dbReference>
<dbReference type="Pfam" id="PF07729">
    <property type="entry name" value="FCD"/>
    <property type="match status" value="1"/>
</dbReference>
<evidence type="ECO:0000256" key="3">
    <source>
        <dbReference type="ARBA" id="ARBA00023163"/>
    </source>
</evidence>
<evidence type="ECO:0000256" key="1">
    <source>
        <dbReference type="ARBA" id="ARBA00023015"/>
    </source>
</evidence>